<name>A0A4C1XCZ4_EUMVA</name>
<sequence>MPLLTLAGSSPDLTPKTDHDFCAGIPISAYPPYPYFHSLACIYFRHEQFLCADPSPALVEPINARTERSSSSDVAIRHEPPQINWRPSKGAGSPLVTGGPESYTAPISPDSIFDSDSVRNINRFTPDFARVDMPLHVHAGEVERYKI</sequence>
<gene>
    <name evidence="2" type="ORF">EVAR_48562_1</name>
</gene>
<proteinExistence type="predicted"/>
<protein>
    <submittedName>
        <fullName evidence="2">Uncharacterized protein</fullName>
    </submittedName>
</protein>
<accession>A0A4C1XCZ4</accession>
<evidence type="ECO:0000256" key="1">
    <source>
        <dbReference type="SAM" id="MobiDB-lite"/>
    </source>
</evidence>
<dbReference type="AlphaFoldDB" id="A0A4C1XCZ4"/>
<dbReference type="Proteomes" id="UP000299102">
    <property type="component" value="Unassembled WGS sequence"/>
</dbReference>
<dbReference type="EMBL" id="BGZK01000803">
    <property type="protein sequence ID" value="GBP61063.1"/>
    <property type="molecule type" value="Genomic_DNA"/>
</dbReference>
<comment type="caution">
    <text evidence="2">The sequence shown here is derived from an EMBL/GenBank/DDBJ whole genome shotgun (WGS) entry which is preliminary data.</text>
</comment>
<keyword evidence="3" id="KW-1185">Reference proteome</keyword>
<evidence type="ECO:0000313" key="2">
    <source>
        <dbReference type="EMBL" id="GBP61063.1"/>
    </source>
</evidence>
<feature type="compositionally biased region" description="Basic and acidic residues" evidence="1">
    <location>
        <begin position="68"/>
        <end position="80"/>
    </location>
</feature>
<organism evidence="2 3">
    <name type="scientific">Eumeta variegata</name>
    <name type="common">Bagworm moth</name>
    <name type="synonym">Eumeta japonica</name>
    <dbReference type="NCBI Taxonomy" id="151549"/>
    <lineage>
        <taxon>Eukaryota</taxon>
        <taxon>Metazoa</taxon>
        <taxon>Ecdysozoa</taxon>
        <taxon>Arthropoda</taxon>
        <taxon>Hexapoda</taxon>
        <taxon>Insecta</taxon>
        <taxon>Pterygota</taxon>
        <taxon>Neoptera</taxon>
        <taxon>Endopterygota</taxon>
        <taxon>Lepidoptera</taxon>
        <taxon>Glossata</taxon>
        <taxon>Ditrysia</taxon>
        <taxon>Tineoidea</taxon>
        <taxon>Psychidae</taxon>
        <taxon>Oiketicinae</taxon>
        <taxon>Eumeta</taxon>
    </lineage>
</organism>
<evidence type="ECO:0000313" key="3">
    <source>
        <dbReference type="Proteomes" id="UP000299102"/>
    </source>
</evidence>
<feature type="region of interest" description="Disordered" evidence="1">
    <location>
        <begin position="68"/>
        <end position="101"/>
    </location>
</feature>
<reference evidence="2 3" key="1">
    <citation type="journal article" date="2019" name="Commun. Biol.">
        <title>The bagworm genome reveals a unique fibroin gene that provides high tensile strength.</title>
        <authorList>
            <person name="Kono N."/>
            <person name="Nakamura H."/>
            <person name="Ohtoshi R."/>
            <person name="Tomita M."/>
            <person name="Numata K."/>
            <person name="Arakawa K."/>
        </authorList>
    </citation>
    <scope>NUCLEOTIDE SEQUENCE [LARGE SCALE GENOMIC DNA]</scope>
</reference>